<dbReference type="GO" id="GO:0004674">
    <property type="term" value="F:protein serine/threonine kinase activity"/>
    <property type="evidence" value="ECO:0000318"/>
    <property type="project" value="GO_Central"/>
</dbReference>
<dbReference type="PANTHER" id="PTHR24356:SF1">
    <property type="entry name" value="SERINE_THREONINE-PROTEIN KINASE GREATWALL"/>
    <property type="match status" value="1"/>
</dbReference>
<keyword evidence="3" id="KW-0808">Transferase</keyword>
<dbReference type="Gene3D" id="3.30.200.20">
    <property type="entry name" value="Phosphorylase Kinase, domain 1"/>
    <property type="match status" value="1"/>
</dbReference>
<dbReference type="InterPro" id="IPR011009">
    <property type="entry name" value="Kinase-like_dom_sf"/>
</dbReference>
<dbReference type="SUPFAM" id="SSF56112">
    <property type="entry name" value="Protein kinase-like (PK-like)"/>
    <property type="match status" value="1"/>
</dbReference>
<dbReference type="AlphaFoldDB" id="A2EHM3"/>
<dbReference type="InterPro" id="IPR008271">
    <property type="entry name" value="Ser/Thr_kinase_AS"/>
</dbReference>
<dbReference type="Gene3D" id="1.10.510.10">
    <property type="entry name" value="Transferase(Phosphotransferase) domain 1"/>
    <property type="match status" value="1"/>
</dbReference>
<dbReference type="eggNOG" id="KOG0606">
    <property type="taxonomic scope" value="Eukaryota"/>
</dbReference>
<evidence type="ECO:0000256" key="6">
    <source>
        <dbReference type="ARBA" id="ARBA00022840"/>
    </source>
</evidence>
<comment type="catalytic activity">
    <reaction evidence="7">
        <text>L-threonyl-[protein] + ATP = O-phospho-L-threonyl-[protein] + ADP + H(+)</text>
        <dbReference type="Rhea" id="RHEA:46608"/>
        <dbReference type="Rhea" id="RHEA-COMP:11060"/>
        <dbReference type="Rhea" id="RHEA-COMP:11605"/>
        <dbReference type="ChEBI" id="CHEBI:15378"/>
        <dbReference type="ChEBI" id="CHEBI:30013"/>
        <dbReference type="ChEBI" id="CHEBI:30616"/>
        <dbReference type="ChEBI" id="CHEBI:61977"/>
        <dbReference type="ChEBI" id="CHEBI:456216"/>
        <dbReference type="EC" id="2.7.11.1"/>
    </reaction>
</comment>
<dbReference type="EC" id="2.7.11.1" evidence="1"/>
<reference evidence="11" key="2">
    <citation type="journal article" date="2007" name="Science">
        <title>Draft genome sequence of the sexually transmitted pathogen Trichomonas vaginalis.</title>
        <authorList>
            <person name="Carlton J.M."/>
            <person name="Hirt R.P."/>
            <person name="Silva J.C."/>
            <person name="Delcher A.L."/>
            <person name="Schatz M."/>
            <person name="Zhao Q."/>
            <person name="Wortman J.R."/>
            <person name="Bidwell S.L."/>
            <person name="Alsmark U.C.M."/>
            <person name="Besteiro S."/>
            <person name="Sicheritz-Ponten T."/>
            <person name="Noel C.J."/>
            <person name="Dacks J.B."/>
            <person name="Foster P.G."/>
            <person name="Simillion C."/>
            <person name="Van de Peer Y."/>
            <person name="Miranda-Saavedra D."/>
            <person name="Barton G.J."/>
            <person name="Westrop G.D."/>
            <person name="Mueller S."/>
            <person name="Dessi D."/>
            <person name="Fiori P.L."/>
            <person name="Ren Q."/>
            <person name="Paulsen I."/>
            <person name="Zhang H."/>
            <person name="Bastida-Corcuera F.D."/>
            <person name="Simoes-Barbosa A."/>
            <person name="Brown M.T."/>
            <person name="Hayes R.D."/>
            <person name="Mukherjee M."/>
            <person name="Okumura C.Y."/>
            <person name="Schneider R."/>
            <person name="Smith A.J."/>
            <person name="Vanacova S."/>
            <person name="Villalvazo M."/>
            <person name="Haas B.J."/>
            <person name="Pertea M."/>
            <person name="Feldblyum T.V."/>
            <person name="Utterback T.R."/>
            <person name="Shu C.L."/>
            <person name="Osoegawa K."/>
            <person name="de Jong P.J."/>
            <person name="Hrdy I."/>
            <person name="Horvathova L."/>
            <person name="Zubacova Z."/>
            <person name="Dolezal P."/>
            <person name="Malik S.B."/>
            <person name="Logsdon J.M. Jr."/>
            <person name="Henze K."/>
            <person name="Gupta A."/>
            <person name="Wang C.C."/>
            <person name="Dunne R.L."/>
            <person name="Upcroft J.A."/>
            <person name="Upcroft P."/>
            <person name="White O."/>
            <person name="Salzberg S.L."/>
            <person name="Tang P."/>
            <person name="Chiu C.-H."/>
            <person name="Lee Y.-S."/>
            <person name="Embley T.M."/>
            <person name="Coombs G.H."/>
            <person name="Mottram J.C."/>
            <person name="Tachezy J."/>
            <person name="Fraser-Liggett C.M."/>
            <person name="Johnson P.J."/>
        </authorList>
    </citation>
    <scope>NUCLEOTIDE SEQUENCE [LARGE SCALE GENOMIC DNA]</scope>
    <source>
        <strain evidence="11">G3</strain>
    </source>
</reference>
<dbReference type="VEuPathDB" id="TrichDB:TVAG_312180"/>
<keyword evidence="6" id="KW-0067">ATP-binding</keyword>
<evidence type="ECO:0000256" key="8">
    <source>
        <dbReference type="ARBA" id="ARBA00048679"/>
    </source>
</evidence>
<dbReference type="STRING" id="5722.A2EHM3"/>
<dbReference type="InterPro" id="IPR050236">
    <property type="entry name" value="Ser_Thr_kinase_AGC"/>
</dbReference>
<reference evidence="11" key="1">
    <citation type="submission" date="2006-10" db="EMBL/GenBank/DDBJ databases">
        <authorList>
            <person name="Amadeo P."/>
            <person name="Zhao Q."/>
            <person name="Wortman J."/>
            <person name="Fraser-Liggett C."/>
            <person name="Carlton J."/>
        </authorList>
    </citation>
    <scope>NUCLEOTIDE SEQUENCE</scope>
    <source>
        <strain evidence="11">G3</strain>
    </source>
</reference>
<dbReference type="InterPro" id="IPR000719">
    <property type="entry name" value="Prot_kinase_dom"/>
</dbReference>
<evidence type="ECO:0000256" key="1">
    <source>
        <dbReference type="ARBA" id="ARBA00012513"/>
    </source>
</evidence>
<accession>A2EHM3</accession>
<evidence type="ECO:0000256" key="2">
    <source>
        <dbReference type="ARBA" id="ARBA00022527"/>
    </source>
</evidence>
<feature type="domain" description="Protein kinase" evidence="9">
    <location>
        <begin position="298"/>
        <end position="571"/>
    </location>
</feature>
<dbReference type="PROSITE" id="PS00108">
    <property type="entry name" value="PROTEIN_KINASE_ST"/>
    <property type="match status" value="1"/>
</dbReference>
<sequence length="650" mass="73835">MSQNRDALATDSDVYLQQTKDWGLDLIRDFLEDISSAVNIALKIGATFQKLNDAPLDTLEETLESIISQYSNENPTSDSFNQTKLQFLFLLLKFKHALYPLSQQSQMLMKRWDSVNRTPQRVQSTFMRRSPIKSEPKRITPEFSPKRVVFGSPSNSKKPLCRICECAISADDFYTHTINCLECHSMKLEWSDINEEIEKQIPTLKSHEQEMLQQVIKNCQFTSSMSLFLSANFIKQVKSNNLSIPPTLFELVKRRHHLMKHGIQKANVATSSIATNDSPNYTEGYAMPPLPPPRLRDFKIIAPISRGAYGSVFLCQRIQTGDVFALKVIPADDLSMKNDVLDTEREVMCRALHPSTISLFWSFRASSTVFFVMSFARGGDLYALLESVGSLDEEVAAFYVAELVLAIEYIHSLNVVHCDLKPDNILINDSGHLQLTDFGLSKFGLEQRELGRSLMFRFAPSSATKSDTNDHKRRVIGTPHYISPESLLRSDYSPKVDWWALGVIAYELVVGEPPFGGNSEAEIFSHIVAGKYEWPDDVEVSDEYKKFVHDLLNLNPEKRPDAEELKKYKIFEDIDWENLYNTNAPFVTTVSDGFDLQYFENSRNSGTFNIEDIDELKAAAAAREKPDEWCCTNIAALAERNKEVCKSLNL</sequence>
<dbReference type="Proteomes" id="UP000001542">
    <property type="component" value="Unassembled WGS sequence"/>
</dbReference>
<evidence type="ECO:0000256" key="7">
    <source>
        <dbReference type="ARBA" id="ARBA00047899"/>
    </source>
</evidence>
<dbReference type="GO" id="GO:0005524">
    <property type="term" value="F:ATP binding"/>
    <property type="evidence" value="ECO:0007669"/>
    <property type="project" value="UniProtKB-KW"/>
</dbReference>
<name>A2EHM3_TRIV3</name>
<keyword evidence="2" id="KW-0723">Serine/threonine-protein kinase</keyword>
<comment type="catalytic activity">
    <reaction evidence="8">
        <text>L-seryl-[protein] + ATP = O-phospho-L-seryl-[protein] + ADP + H(+)</text>
        <dbReference type="Rhea" id="RHEA:17989"/>
        <dbReference type="Rhea" id="RHEA-COMP:9863"/>
        <dbReference type="Rhea" id="RHEA-COMP:11604"/>
        <dbReference type="ChEBI" id="CHEBI:15378"/>
        <dbReference type="ChEBI" id="CHEBI:29999"/>
        <dbReference type="ChEBI" id="CHEBI:30616"/>
        <dbReference type="ChEBI" id="CHEBI:83421"/>
        <dbReference type="ChEBI" id="CHEBI:456216"/>
        <dbReference type="EC" id="2.7.11.1"/>
    </reaction>
</comment>
<dbReference type="SMR" id="A2EHM3"/>
<dbReference type="FunFam" id="1.10.510.10:FF:000757">
    <property type="entry name" value="AGC family serine/threonine kinase"/>
    <property type="match status" value="1"/>
</dbReference>
<dbReference type="KEGG" id="tva:4765713"/>
<evidence type="ECO:0000256" key="3">
    <source>
        <dbReference type="ARBA" id="ARBA00022679"/>
    </source>
</evidence>
<keyword evidence="5 11" id="KW-0418">Kinase</keyword>
<dbReference type="VEuPathDB" id="TrichDB:TVAGG3_0242380"/>
<evidence type="ECO:0000259" key="10">
    <source>
        <dbReference type="PROSITE" id="PS51285"/>
    </source>
</evidence>
<organism evidence="11 12">
    <name type="scientific">Trichomonas vaginalis (strain ATCC PRA-98 / G3)</name>
    <dbReference type="NCBI Taxonomy" id="412133"/>
    <lineage>
        <taxon>Eukaryota</taxon>
        <taxon>Metamonada</taxon>
        <taxon>Parabasalia</taxon>
        <taxon>Trichomonadida</taxon>
        <taxon>Trichomonadidae</taxon>
        <taxon>Trichomonas</taxon>
    </lineage>
</organism>
<feature type="domain" description="AGC-kinase C-terminal" evidence="10">
    <location>
        <begin position="572"/>
        <end position="650"/>
    </location>
</feature>
<dbReference type="OrthoDB" id="162894at2759"/>
<evidence type="ECO:0000256" key="4">
    <source>
        <dbReference type="ARBA" id="ARBA00022741"/>
    </source>
</evidence>
<keyword evidence="12" id="KW-1185">Reference proteome</keyword>
<dbReference type="PANTHER" id="PTHR24356">
    <property type="entry name" value="SERINE/THREONINE-PROTEIN KINASE"/>
    <property type="match status" value="1"/>
</dbReference>
<proteinExistence type="predicted"/>
<evidence type="ECO:0000313" key="11">
    <source>
        <dbReference type="EMBL" id="EAY07819.1"/>
    </source>
</evidence>
<gene>
    <name evidence="11" type="ORF">TVAG_312180</name>
</gene>
<dbReference type="Pfam" id="PF00069">
    <property type="entry name" value="Pkinase"/>
    <property type="match status" value="1"/>
</dbReference>
<dbReference type="PROSITE" id="PS51285">
    <property type="entry name" value="AGC_KINASE_CTER"/>
    <property type="match status" value="1"/>
</dbReference>
<evidence type="ECO:0000259" key="9">
    <source>
        <dbReference type="PROSITE" id="PS50011"/>
    </source>
</evidence>
<dbReference type="GO" id="GO:0035556">
    <property type="term" value="P:intracellular signal transduction"/>
    <property type="evidence" value="ECO:0000318"/>
    <property type="project" value="GO_Central"/>
</dbReference>
<evidence type="ECO:0000256" key="5">
    <source>
        <dbReference type="ARBA" id="ARBA00022777"/>
    </source>
</evidence>
<dbReference type="PROSITE" id="PS50011">
    <property type="entry name" value="PROTEIN_KINASE_DOM"/>
    <property type="match status" value="1"/>
</dbReference>
<dbReference type="InParanoid" id="A2EHM3"/>
<protein>
    <recommendedName>
        <fullName evidence="1">non-specific serine/threonine protein kinase</fullName>
        <ecNumber evidence="1">2.7.11.1</ecNumber>
    </recommendedName>
</protein>
<evidence type="ECO:0000313" key="12">
    <source>
        <dbReference type="Proteomes" id="UP000001542"/>
    </source>
</evidence>
<dbReference type="SMART" id="SM00220">
    <property type="entry name" value="S_TKc"/>
    <property type="match status" value="1"/>
</dbReference>
<keyword evidence="4" id="KW-0547">Nucleotide-binding</keyword>
<dbReference type="EMBL" id="DS113391">
    <property type="protein sequence ID" value="EAY07819.1"/>
    <property type="molecule type" value="Genomic_DNA"/>
</dbReference>
<dbReference type="RefSeq" id="XP_001320042.1">
    <property type="nucleotide sequence ID" value="XM_001320007.1"/>
</dbReference>
<dbReference type="InterPro" id="IPR000961">
    <property type="entry name" value="AGC-kinase_C"/>
</dbReference>
<dbReference type="CDD" id="cd05579">
    <property type="entry name" value="STKc_MAST_like"/>
    <property type="match status" value="1"/>
</dbReference>